<organism evidence="1">
    <name type="scientific">bioreactor metagenome</name>
    <dbReference type="NCBI Taxonomy" id="1076179"/>
    <lineage>
        <taxon>unclassified sequences</taxon>
        <taxon>metagenomes</taxon>
        <taxon>ecological metagenomes</taxon>
    </lineage>
</organism>
<protein>
    <recommendedName>
        <fullName evidence="2">Squalene cyclase C-terminal domain-containing protein</fullName>
    </recommendedName>
</protein>
<dbReference type="EMBL" id="VSSQ01026903">
    <property type="protein sequence ID" value="MPM75848.1"/>
    <property type="molecule type" value="Genomic_DNA"/>
</dbReference>
<evidence type="ECO:0008006" key="2">
    <source>
        <dbReference type="Google" id="ProtNLM"/>
    </source>
</evidence>
<gene>
    <name evidence="1" type="ORF">SDC9_122842</name>
</gene>
<accession>A0A645CG30</accession>
<name>A0A645CG30_9ZZZZ</name>
<sequence>MGVVKVLKALSAIPEERRIQAVRDTIEKAVEFMLIHHIYKRSHNLNQTSKPGWLKFGFPLMYQTDVLEILAILSELGVQDSRMNEALDLMVSKQDDVGRWKIENTYSSDKLLIPHGIKNEQSKWLTLRAIRILKRNNVYCSQTH</sequence>
<proteinExistence type="predicted"/>
<dbReference type="AlphaFoldDB" id="A0A645CG30"/>
<reference evidence="1" key="1">
    <citation type="submission" date="2019-08" db="EMBL/GenBank/DDBJ databases">
        <authorList>
            <person name="Kucharzyk K."/>
            <person name="Murdoch R.W."/>
            <person name="Higgins S."/>
            <person name="Loffler F."/>
        </authorList>
    </citation>
    <scope>NUCLEOTIDE SEQUENCE</scope>
</reference>
<comment type="caution">
    <text evidence="1">The sequence shown here is derived from an EMBL/GenBank/DDBJ whole genome shotgun (WGS) entry which is preliminary data.</text>
</comment>
<evidence type="ECO:0000313" key="1">
    <source>
        <dbReference type="EMBL" id="MPM75848.1"/>
    </source>
</evidence>